<sequence length="56" mass="6255">MKTLHCRDAGFDCNEVIRGETEGEVLSQAATHAREVHGINPTPELSEELSYIIKEE</sequence>
<name>A0A5B7X1J3_9FLAO</name>
<dbReference type="AlphaFoldDB" id="A0A5B7X1J3"/>
<dbReference type="RefSeq" id="WP_139065133.1">
    <property type="nucleotide sequence ID" value="NZ_CP040812.1"/>
</dbReference>
<dbReference type="EMBL" id="CP040812">
    <property type="protein sequence ID" value="QCY68552.1"/>
    <property type="molecule type" value="Genomic_DNA"/>
</dbReference>
<dbReference type="Pfam" id="PF06348">
    <property type="entry name" value="DUF1059"/>
    <property type="match status" value="1"/>
</dbReference>
<keyword evidence="2" id="KW-1185">Reference proteome</keyword>
<evidence type="ECO:0000313" key="1">
    <source>
        <dbReference type="EMBL" id="QCY68552.1"/>
    </source>
</evidence>
<organism evidence="1 2">
    <name type="scientific">Antarcticibacterium flavum</name>
    <dbReference type="NCBI Taxonomy" id="2058175"/>
    <lineage>
        <taxon>Bacteria</taxon>
        <taxon>Pseudomonadati</taxon>
        <taxon>Bacteroidota</taxon>
        <taxon>Flavobacteriia</taxon>
        <taxon>Flavobacteriales</taxon>
        <taxon>Flavobacteriaceae</taxon>
        <taxon>Antarcticibacterium</taxon>
    </lineage>
</organism>
<dbReference type="KEGG" id="afla:FHG64_03615"/>
<dbReference type="InterPro" id="IPR009409">
    <property type="entry name" value="DUF1059"/>
</dbReference>
<gene>
    <name evidence="1" type="ORF">FHG64_03615</name>
</gene>
<dbReference type="Proteomes" id="UP000309016">
    <property type="component" value="Chromosome"/>
</dbReference>
<accession>A0A5B7X1J3</accession>
<reference evidence="1 2" key="1">
    <citation type="submission" date="2019-06" db="EMBL/GenBank/DDBJ databases">
        <title>Complete genome sequence of Antarcticibacterium flavum KCTC 52984T from an Antarctic marine sediment.</title>
        <authorList>
            <person name="Lee Y.M."/>
            <person name="Shin S.C."/>
        </authorList>
    </citation>
    <scope>NUCLEOTIDE SEQUENCE [LARGE SCALE GENOMIC DNA]</scope>
    <source>
        <strain evidence="1 2">KCTC 52984</strain>
    </source>
</reference>
<evidence type="ECO:0000313" key="2">
    <source>
        <dbReference type="Proteomes" id="UP000309016"/>
    </source>
</evidence>
<protein>
    <submittedName>
        <fullName evidence="1">DUF1059 domain-containing protein</fullName>
    </submittedName>
</protein>
<proteinExistence type="predicted"/>
<dbReference type="OrthoDB" id="1450972at2"/>